<dbReference type="AlphaFoldDB" id="A0A9D1M9S2"/>
<dbReference type="Pfam" id="PF06995">
    <property type="entry name" value="Phage_P2_GpU"/>
    <property type="match status" value="1"/>
</dbReference>
<evidence type="ECO:0000313" key="2">
    <source>
        <dbReference type="Proteomes" id="UP000824109"/>
    </source>
</evidence>
<organism evidence="1 2">
    <name type="scientific">Candidatus Ornithomonoglobus merdipullorum</name>
    <dbReference type="NCBI Taxonomy" id="2840895"/>
    <lineage>
        <taxon>Bacteria</taxon>
        <taxon>Bacillati</taxon>
        <taxon>Bacillota</taxon>
        <taxon>Clostridia</taxon>
        <taxon>Candidatus Ornithomonoglobus</taxon>
    </lineage>
</organism>
<reference evidence="1" key="2">
    <citation type="journal article" date="2021" name="PeerJ">
        <title>Extensive microbial diversity within the chicken gut microbiome revealed by metagenomics and culture.</title>
        <authorList>
            <person name="Gilroy R."/>
            <person name="Ravi A."/>
            <person name="Getino M."/>
            <person name="Pursley I."/>
            <person name="Horton D.L."/>
            <person name="Alikhan N.F."/>
            <person name="Baker D."/>
            <person name="Gharbi K."/>
            <person name="Hall N."/>
            <person name="Watson M."/>
            <person name="Adriaenssens E.M."/>
            <person name="Foster-Nyarko E."/>
            <person name="Jarju S."/>
            <person name="Secka A."/>
            <person name="Antonio M."/>
            <person name="Oren A."/>
            <person name="Chaudhuri R.R."/>
            <person name="La Ragione R."/>
            <person name="Hildebrand F."/>
            <person name="Pallen M.J."/>
        </authorList>
    </citation>
    <scope>NUCLEOTIDE SEQUENCE</scope>
    <source>
        <strain evidence="1">USAMLcec3-3695</strain>
    </source>
</reference>
<comment type="caution">
    <text evidence="1">The sequence shown here is derived from an EMBL/GenBank/DDBJ whole genome shotgun (WGS) entry which is preliminary data.</text>
</comment>
<dbReference type="Proteomes" id="UP000824109">
    <property type="component" value="Unassembled WGS sequence"/>
</dbReference>
<dbReference type="InterPro" id="IPR009734">
    <property type="entry name" value="Myoviridae_GpU"/>
</dbReference>
<reference evidence="1" key="1">
    <citation type="submission" date="2020-10" db="EMBL/GenBank/DDBJ databases">
        <authorList>
            <person name="Gilroy R."/>
        </authorList>
    </citation>
    <scope>NUCLEOTIDE SEQUENCE</scope>
    <source>
        <strain evidence="1">USAMLcec3-3695</strain>
    </source>
</reference>
<sequence length="130" mass="15004">MIGYWGYLEFEVNSEWWQYPANIERTAEGRYATYYPANTTDRPKQVFLGPEAGKLTFTMVLDQRFNKNLRDLLADLVTWVNKGVAGELVIGTKVYGHNKWICTKLVEKFTEVIHNGIITHAELDVTLEEC</sequence>
<gene>
    <name evidence="1" type="ORF">IAA61_00130</name>
</gene>
<evidence type="ECO:0000313" key="1">
    <source>
        <dbReference type="EMBL" id="HIU56199.1"/>
    </source>
</evidence>
<name>A0A9D1M9S2_9FIRM</name>
<proteinExistence type="predicted"/>
<dbReference type="EMBL" id="DVNB01000002">
    <property type="protein sequence ID" value="HIU56199.1"/>
    <property type="molecule type" value="Genomic_DNA"/>
</dbReference>
<accession>A0A9D1M9S2</accession>
<protein>
    <submittedName>
        <fullName evidence="1">Phage tail protein</fullName>
    </submittedName>
</protein>